<dbReference type="Proteomes" id="UP000324800">
    <property type="component" value="Unassembled WGS sequence"/>
</dbReference>
<sequence length="313" mass="35602">MQILHLRRKLKKKKNSSTGCWTCGGCDKASWRKTGSLRSDNRALDISRGPLLTIKNQIGVGEEGDGADAACEQIFDSPASPEHASQATTPRKRHARWGHQHSGKYICTEAGCGYRAMSKSDLEKHARTHTRERPFTCKAQGCNRTFSQTSHLYEHMRKAHGMDVTQTRKKTRASSIPRVQRHVFVQELKDAGQFDGFSSDFDDKETDRQTDKEEKDKEIQERHRTFRNKHIDSMIIPAGIRSALQQLNIDIDPSGQTLGPCRLLSHYFGPTIVENLEQDLLCVECGKKLELGKCFALLILFKDFQIFLFSYFI</sequence>
<gene>
    <name evidence="10" type="ORF">EZS28_004882</name>
</gene>
<feature type="region of interest" description="Disordered" evidence="8">
    <location>
        <begin position="195"/>
        <end position="220"/>
    </location>
</feature>
<name>A0A5J4WX11_9EUKA</name>
<dbReference type="FunFam" id="3.30.160.60:FF:000446">
    <property type="entry name" value="Zinc finger protein"/>
    <property type="match status" value="1"/>
</dbReference>
<evidence type="ECO:0000313" key="10">
    <source>
        <dbReference type="EMBL" id="KAA6399594.1"/>
    </source>
</evidence>
<dbReference type="PROSITE" id="PS50157">
    <property type="entry name" value="ZINC_FINGER_C2H2_2"/>
    <property type="match status" value="2"/>
</dbReference>
<feature type="region of interest" description="Disordered" evidence="8">
    <location>
        <begin position="78"/>
        <end position="99"/>
    </location>
</feature>
<feature type="domain" description="C2H2-type" evidence="9">
    <location>
        <begin position="135"/>
        <end position="165"/>
    </location>
</feature>
<keyword evidence="5" id="KW-0862">Zinc</keyword>
<evidence type="ECO:0000256" key="3">
    <source>
        <dbReference type="ARBA" id="ARBA00022737"/>
    </source>
</evidence>
<keyword evidence="3" id="KW-0677">Repeat</keyword>
<dbReference type="SMART" id="SM00355">
    <property type="entry name" value="ZnF_C2H2"/>
    <property type="match status" value="2"/>
</dbReference>
<dbReference type="SUPFAM" id="SSF57667">
    <property type="entry name" value="beta-beta-alpha zinc fingers"/>
    <property type="match status" value="1"/>
</dbReference>
<dbReference type="Gene3D" id="3.30.160.60">
    <property type="entry name" value="Classic Zinc Finger"/>
    <property type="match status" value="2"/>
</dbReference>
<comment type="caution">
    <text evidence="10">The sequence shown here is derived from an EMBL/GenBank/DDBJ whole genome shotgun (WGS) entry which is preliminary data.</text>
</comment>
<evidence type="ECO:0000256" key="5">
    <source>
        <dbReference type="ARBA" id="ARBA00022833"/>
    </source>
</evidence>
<dbReference type="InterPro" id="IPR013087">
    <property type="entry name" value="Znf_C2H2_type"/>
</dbReference>
<feature type="domain" description="C2H2-type" evidence="9">
    <location>
        <begin position="105"/>
        <end position="134"/>
    </location>
</feature>
<dbReference type="GO" id="GO:0005634">
    <property type="term" value="C:nucleus"/>
    <property type="evidence" value="ECO:0007669"/>
    <property type="project" value="UniProtKB-SubCell"/>
</dbReference>
<keyword evidence="2" id="KW-0479">Metal-binding</keyword>
<reference evidence="10 11" key="1">
    <citation type="submission" date="2019-03" db="EMBL/GenBank/DDBJ databases">
        <title>Single cell metagenomics reveals metabolic interactions within the superorganism composed of flagellate Streblomastix strix and complex community of Bacteroidetes bacteria on its surface.</title>
        <authorList>
            <person name="Treitli S.C."/>
            <person name="Kolisko M."/>
            <person name="Husnik F."/>
            <person name="Keeling P."/>
            <person name="Hampl V."/>
        </authorList>
    </citation>
    <scope>NUCLEOTIDE SEQUENCE [LARGE SCALE GENOMIC DNA]</scope>
    <source>
        <strain evidence="10">ST1C</strain>
    </source>
</reference>
<dbReference type="PANTHER" id="PTHR16515:SF49">
    <property type="entry name" value="GASTRULA ZINC FINGER PROTEIN XLCGF49.1-LIKE-RELATED"/>
    <property type="match status" value="1"/>
</dbReference>
<organism evidence="10 11">
    <name type="scientific">Streblomastix strix</name>
    <dbReference type="NCBI Taxonomy" id="222440"/>
    <lineage>
        <taxon>Eukaryota</taxon>
        <taxon>Metamonada</taxon>
        <taxon>Preaxostyla</taxon>
        <taxon>Oxymonadida</taxon>
        <taxon>Streblomastigidae</taxon>
        <taxon>Streblomastix</taxon>
    </lineage>
</organism>
<evidence type="ECO:0000256" key="7">
    <source>
        <dbReference type="PROSITE-ProRule" id="PRU00042"/>
    </source>
</evidence>
<dbReference type="GO" id="GO:0008270">
    <property type="term" value="F:zinc ion binding"/>
    <property type="evidence" value="ECO:0007669"/>
    <property type="project" value="UniProtKB-KW"/>
</dbReference>
<dbReference type="GO" id="GO:0010468">
    <property type="term" value="P:regulation of gene expression"/>
    <property type="evidence" value="ECO:0007669"/>
    <property type="project" value="TreeGrafter"/>
</dbReference>
<dbReference type="EMBL" id="SNRW01000720">
    <property type="protein sequence ID" value="KAA6399594.1"/>
    <property type="molecule type" value="Genomic_DNA"/>
</dbReference>
<evidence type="ECO:0000256" key="6">
    <source>
        <dbReference type="ARBA" id="ARBA00023242"/>
    </source>
</evidence>
<dbReference type="OrthoDB" id="3437960at2759"/>
<evidence type="ECO:0000313" key="11">
    <source>
        <dbReference type="Proteomes" id="UP000324800"/>
    </source>
</evidence>
<protein>
    <recommendedName>
        <fullName evidence="9">C2H2-type domain-containing protein</fullName>
    </recommendedName>
</protein>
<proteinExistence type="predicted"/>
<keyword evidence="4 7" id="KW-0863">Zinc-finger</keyword>
<evidence type="ECO:0000256" key="8">
    <source>
        <dbReference type="SAM" id="MobiDB-lite"/>
    </source>
</evidence>
<feature type="compositionally biased region" description="Basic and acidic residues" evidence="8">
    <location>
        <begin position="205"/>
        <end position="220"/>
    </location>
</feature>
<dbReference type="Pfam" id="PF00096">
    <property type="entry name" value="zf-C2H2"/>
    <property type="match status" value="1"/>
</dbReference>
<dbReference type="AlphaFoldDB" id="A0A5J4WX11"/>
<evidence type="ECO:0000256" key="1">
    <source>
        <dbReference type="ARBA" id="ARBA00004123"/>
    </source>
</evidence>
<evidence type="ECO:0000256" key="4">
    <source>
        <dbReference type="ARBA" id="ARBA00022771"/>
    </source>
</evidence>
<dbReference type="PROSITE" id="PS00028">
    <property type="entry name" value="ZINC_FINGER_C2H2_1"/>
    <property type="match status" value="1"/>
</dbReference>
<accession>A0A5J4WX11</accession>
<dbReference type="InterPro" id="IPR036236">
    <property type="entry name" value="Znf_C2H2_sf"/>
</dbReference>
<dbReference type="InterPro" id="IPR050331">
    <property type="entry name" value="Zinc_finger"/>
</dbReference>
<feature type="compositionally biased region" description="Basic residues" evidence="8">
    <location>
        <begin position="90"/>
        <end position="99"/>
    </location>
</feature>
<comment type="subcellular location">
    <subcellularLocation>
        <location evidence="1">Nucleus</location>
    </subcellularLocation>
</comment>
<evidence type="ECO:0000259" key="9">
    <source>
        <dbReference type="PROSITE" id="PS50157"/>
    </source>
</evidence>
<keyword evidence="6" id="KW-0539">Nucleus</keyword>
<evidence type="ECO:0000256" key="2">
    <source>
        <dbReference type="ARBA" id="ARBA00022723"/>
    </source>
</evidence>
<dbReference type="PANTHER" id="PTHR16515">
    <property type="entry name" value="PR DOMAIN ZINC FINGER PROTEIN"/>
    <property type="match status" value="1"/>
</dbReference>